<gene>
    <name evidence="10" type="primary">lepB</name>
    <name evidence="10" type="ORF">ACFQ4A_07620</name>
</gene>
<dbReference type="SUPFAM" id="SSF51306">
    <property type="entry name" value="LexA/Signal peptidase"/>
    <property type="match status" value="1"/>
</dbReference>
<dbReference type="InterPro" id="IPR019756">
    <property type="entry name" value="Pept_S26A_signal_pept_1_Ser-AS"/>
</dbReference>
<evidence type="ECO:0000259" key="9">
    <source>
        <dbReference type="Pfam" id="PF10502"/>
    </source>
</evidence>
<dbReference type="EC" id="3.4.21.89" evidence="4 7"/>
<dbReference type="PANTHER" id="PTHR43390">
    <property type="entry name" value="SIGNAL PEPTIDASE I"/>
    <property type="match status" value="1"/>
</dbReference>
<name>A0ABW3ZT46_9BACI</name>
<comment type="similarity">
    <text evidence="3 8">Belongs to the peptidase S26 family.</text>
</comment>
<evidence type="ECO:0000256" key="6">
    <source>
        <dbReference type="ARBA" id="ARBA00022801"/>
    </source>
</evidence>
<protein>
    <recommendedName>
        <fullName evidence="4 7">Signal peptidase I</fullName>
        <ecNumber evidence="4 7">3.4.21.89</ecNumber>
    </recommendedName>
</protein>
<evidence type="ECO:0000256" key="4">
    <source>
        <dbReference type="ARBA" id="ARBA00013208"/>
    </source>
</evidence>
<dbReference type="EMBL" id="JBHTNH010000015">
    <property type="protein sequence ID" value="MFD1361522.1"/>
    <property type="molecule type" value="Genomic_DNA"/>
</dbReference>
<dbReference type="InterPro" id="IPR036286">
    <property type="entry name" value="LexA/Signal_pep-like_sf"/>
</dbReference>
<dbReference type="NCBIfam" id="TIGR02227">
    <property type="entry name" value="sigpep_I_bact"/>
    <property type="match status" value="1"/>
</dbReference>
<organism evidence="10 11">
    <name type="scientific">Lentibacillus salinarum</name>
    <dbReference type="NCBI Taxonomy" id="446820"/>
    <lineage>
        <taxon>Bacteria</taxon>
        <taxon>Bacillati</taxon>
        <taxon>Bacillota</taxon>
        <taxon>Bacilli</taxon>
        <taxon>Bacillales</taxon>
        <taxon>Bacillaceae</taxon>
        <taxon>Lentibacillus</taxon>
    </lineage>
</organism>
<dbReference type="PROSITE" id="PS00761">
    <property type="entry name" value="SPASE_I_3"/>
    <property type="match status" value="1"/>
</dbReference>
<evidence type="ECO:0000256" key="5">
    <source>
        <dbReference type="ARBA" id="ARBA00022670"/>
    </source>
</evidence>
<dbReference type="PROSITE" id="PS00760">
    <property type="entry name" value="SPASE_I_2"/>
    <property type="match status" value="1"/>
</dbReference>
<keyword evidence="6 7" id="KW-0378">Hydrolase</keyword>
<dbReference type="CDD" id="cd06530">
    <property type="entry name" value="S26_SPase_I"/>
    <property type="match status" value="1"/>
</dbReference>
<keyword evidence="5 7" id="KW-0645">Protease</keyword>
<keyword evidence="11" id="KW-1185">Reference proteome</keyword>
<dbReference type="InterPro" id="IPR019757">
    <property type="entry name" value="Pept_S26A_signal_pept_1_Lys-AS"/>
</dbReference>
<reference evidence="11" key="1">
    <citation type="journal article" date="2019" name="Int. J. Syst. Evol. Microbiol.">
        <title>The Global Catalogue of Microorganisms (GCM) 10K type strain sequencing project: providing services to taxonomists for standard genome sequencing and annotation.</title>
        <authorList>
            <consortium name="The Broad Institute Genomics Platform"/>
            <consortium name="The Broad Institute Genome Sequencing Center for Infectious Disease"/>
            <person name="Wu L."/>
            <person name="Ma J."/>
        </authorList>
    </citation>
    <scope>NUCLEOTIDE SEQUENCE [LARGE SCALE GENOMIC DNA]</scope>
    <source>
        <strain evidence="11">CCUG 54822</strain>
    </source>
</reference>
<dbReference type="InterPro" id="IPR000223">
    <property type="entry name" value="Pept_S26A_signal_pept_1"/>
</dbReference>
<proteinExistence type="inferred from homology"/>
<dbReference type="InterPro" id="IPR019533">
    <property type="entry name" value="Peptidase_S26"/>
</dbReference>
<dbReference type="PRINTS" id="PR00727">
    <property type="entry name" value="LEADERPTASE"/>
</dbReference>
<sequence length="169" mass="19392">MNNRLMEWVKAILIALLIAFLIRSFILVTSIVDGKSMEPTLEDGEIVLFNKFTYLFNDPARGDIVIINRPRKNYVKRIIGLPGETIEVRNQTLLINGEKYEQVFMTHDAQTETGQFGPVQVPENRYFVMGDNRMLSKDSRNGLGFISEENIAGKSEFIIFPINEWSMTK</sequence>
<evidence type="ECO:0000256" key="2">
    <source>
        <dbReference type="ARBA" id="ARBA00004401"/>
    </source>
</evidence>
<evidence type="ECO:0000313" key="11">
    <source>
        <dbReference type="Proteomes" id="UP001597178"/>
    </source>
</evidence>
<evidence type="ECO:0000313" key="10">
    <source>
        <dbReference type="EMBL" id="MFD1361522.1"/>
    </source>
</evidence>
<dbReference type="Gene3D" id="2.10.109.10">
    <property type="entry name" value="Umud Fragment, subunit A"/>
    <property type="match status" value="1"/>
</dbReference>
<dbReference type="Proteomes" id="UP001597178">
    <property type="component" value="Unassembled WGS sequence"/>
</dbReference>
<evidence type="ECO:0000256" key="1">
    <source>
        <dbReference type="ARBA" id="ARBA00000677"/>
    </source>
</evidence>
<evidence type="ECO:0000256" key="8">
    <source>
        <dbReference type="RuleBase" id="RU362042"/>
    </source>
</evidence>
<feature type="domain" description="Peptidase S26" evidence="9">
    <location>
        <begin position="6"/>
        <end position="159"/>
    </location>
</feature>
<comment type="caution">
    <text evidence="10">The sequence shown here is derived from an EMBL/GenBank/DDBJ whole genome shotgun (WGS) entry which is preliminary data.</text>
</comment>
<dbReference type="InterPro" id="IPR019758">
    <property type="entry name" value="Pept_S26A_signal_pept_1_CS"/>
</dbReference>
<dbReference type="GO" id="GO:0009003">
    <property type="term" value="F:signal peptidase activity"/>
    <property type="evidence" value="ECO:0007669"/>
    <property type="project" value="UniProtKB-EC"/>
</dbReference>
<dbReference type="RefSeq" id="WP_382399242.1">
    <property type="nucleotide sequence ID" value="NZ_JBHTNH010000015.1"/>
</dbReference>
<dbReference type="Pfam" id="PF10502">
    <property type="entry name" value="Peptidase_S26"/>
    <property type="match status" value="1"/>
</dbReference>
<evidence type="ECO:0000256" key="7">
    <source>
        <dbReference type="RuleBase" id="RU003993"/>
    </source>
</evidence>
<comment type="subcellular location">
    <subcellularLocation>
        <location evidence="2">Cell membrane</location>
        <topology evidence="2">Single-pass type II membrane protein</topology>
    </subcellularLocation>
    <subcellularLocation>
        <location evidence="8">Membrane</location>
        <topology evidence="8">Single-pass type II membrane protein</topology>
    </subcellularLocation>
</comment>
<evidence type="ECO:0000256" key="3">
    <source>
        <dbReference type="ARBA" id="ARBA00009370"/>
    </source>
</evidence>
<dbReference type="PANTHER" id="PTHR43390:SF1">
    <property type="entry name" value="CHLOROPLAST PROCESSING PEPTIDASE"/>
    <property type="match status" value="1"/>
</dbReference>
<comment type="catalytic activity">
    <reaction evidence="1 7">
        <text>Cleavage of hydrophobic, N-terminal signal or leader sequences from secreted and periplasmic proteins.</text>
        <dbReference type="EC" id="3.4.21.89"/>
    </reaction>
</comment>
<accession>A0ABW3ZT46</accession>
<dbReference type="PROSITE" id="PS00501">
    <property type="entry name" value="SPASE_I_1"/>
    <property type="match status" value="1"/>
</dbReference>